<protein>
    <submittedName>
        <fullName evidence="4">LZTR1 protein</fullName>
    </submittedName>
</protein>
<feature type="compositionally biased region" description="Polar residues" evidence="3">
    <location>
        <begin position="652"/>
        <end position="667"/>
    </location>
</feature>
<organism evidence="4 5">
    <name type="scientific">Branchiostoma lanceolatum</name>
    <name type="common">Common lancelet</name>
    <name type="synonym">Amphioxus lanceolatum</name>
    <dbReference type="NCBI Taxonomy" id="7740"/>
    <lineage>
        <taxon>Eukaryota</taxon>
        <taxon>Metazoa</taxon>
        <taxon>Chordata</taxon>
        <taxon>Cephalochordata</taxon>
        <taxon>Leptocardii</taxon>
        <taxon>Amphioxiformes</taxon>
        <taxon>Branchiostomatidae</taxon>
        <taxon>Branchiostoma</taxon>
    </lineage>
</organism>
<feature type="compositionally biased region" description="Basic and acidic residues" evidence="3">
    <location>
        <begin position="604"/>
        <end position="622"/>
    </location>
</feature>
<dbReference type="InterPro" id="IPR015915">
    <property type="entry name" value="Kelch-typ_b-propeller"/>
</dbReference>
<dbReference type="GO" id="GO:0005794">
    <property type="term" value="C:Golgi apparatus"/>
    <property type="evidence" value="ECO:0007669"/>
    <property type="project" value="TreeGrafter"/>
</dbReference>
<dbReference type="AlphaFoldDB" id="A0A8J9W6D5"/>
<feature type="compositionally biased region" description="Low complexity" evidence="3">
    <location>
        <begin position="668"/>
        <end position="678"/>
    </location>
</feature>
<gene>
    <name evidence="4" type="primary">LZTR1</name>
    <name evidence="4" type="ORF">BLAG_LOCUS2825</name>
</gene>
<dbReference type="EMBL" id="OV696695">
    <property type="protein sequence ID" value="CAH1238076.1"/>
    <property type="molecule type" value="Genomic_DNA"/>
</dbReference>
<dbReference type="PANTHER" id="PTHR46376:SF1">
    <property type="entry name" value="LEUCINE-ZIPPER-LIKE TRANSCRIPTIONAL REGULATOR 1"/>
    <property type="match status" value="1"/>
</dbReference>
<feature type="compositionally biased region" description="Polar residues" evidence="3">
    <location>
        <begin position="623"/>
        <end position="637"/>
    </location>
</feature>
<feature type="region of interest" description="Disordered" evidence="3">
    <location>
        <begin position="593"/>
        <end position="678"/>
    </location>
</feature>
<dbReference type="SUPFAM" id="SSF50965">
    <property type="entry name" value="Galactose oxidase, central domain"/>
    <property type="match status" value="1"/>
</dbReference>
<dbReference type="OrthoDB" id="432528at2759"/>
<dbReference type="InterPro" id="IPR051568">
    <property type="entry name" value="LZTR1/Attractin"/>
</dbReference>
<evidence type="ECO:0000313" key="5">
    <source>
        <dbReference type="Proteomes" id="UP000838412"/>
    </source>
</evidence>
<reference evidence="4" key="1">
    <citation type="submission" date="2022-01" db="EMBL/GenBank/DDBJ databases">
        <authorList>
            <person name="Braso-Vives M."/>
        </authorList>
    </citation>
    <scope>NUCLEOTIDE SEQUENCE</scope>
</reference>
<feature type="region of interest" description="Disordered" evidence="3">
    <location>
        <begin position="24"/>
        <end position="49"/>
    </location>
</feature>
<dbReference type="Proteomes" id="UP000838412">
    <property type="component" value="Chromosome 10"/>
</dbReference>
<feature type="region of interest" description="Disordered" evidence="3">
    <location>
        <begin position="363"/>
        <end position="407"/>
    </location>
</feature>
<dbReference type="Pfam" id="PF01344">
    <property type="entry name" value="Kelch_1"/>
    <property type="match status" value="1"/>
</dbReference>
<dbReference type="InterPro" id="IPR011043">
    <property type="entry name" value="Gal_Oxase/kelch_b-propeller"/>
</dbReference>
<feature type="compositionally biased region" description="Polar residues" evidence="3">
    <location>
        <begin position="454"/>
        <end position="463"/>
    </location>
</feature>
<feature type="compositionally biased region" description="Basic and acidic residues" evidence="3">
    <location>
        <begin position="444"/>
        <end position="453"/>
    </location>
</feature>
<sequence length="753" mass="84023">MKLEREDSGRRSILARLRTIGKEDVDEDKLITQEPETDVPTNPSAKSTGVNKLSYHWSEVPTNEEAPCNRTKHAACVHDGSLFLYGGRDVRATRKDLWQCDLRTNQWSSLPAQGDAPSLLQEHSMVAYKGRLYLFGGSLGCSDDREKPLWIYDIEAGNWRNHLSESEVKIPIGRRCHTAVISHNSMHIYGGYVDLKGSSGELWTFVFENGHWHLSSDGQTNHAPLPRHSHSAVVHDGNMWVYGGLNNLHPLGDLWKWNYERRAWSRVRFRSGPPELSGHSAVKAAHCMLVFGGQDSSGTLRQDMWRFSFVNQTWDKIIINRMWPSPRTQLTFTSLVTFNLQAHAATPATRTWSVPFFLDHMGPTPDDHRPRTSPASAEEKRFRNRIHPVLQNGGKRDVSPQRLSDEETATYRASPLGWCGENPNIDLQTQNIWQAKENAVQDDLDTRKGETETLARTPSQSMLGNDLQEQGKGDAGARGKAPLPGFIRTSSVESIQITSRLQFSETPEIIVDESPDCGSSERNLLVPNMKASQSFPEGIVNRKRKMKHEKVGIENAAFVGAETKQGMEDLQLEDLEDSAALDAEFSRYHGNRASRGNRHYLHGNRQDLHGNKQHSNDIKNDSLSKLNSYGYTPSSKELTSRTERRNFLLHGQTETNLSPSNKEQNVNSPSLPLSKLPSSLTVASSAARDSLMLEVSAAPGFTPTSTYDDSEAANAFMPCMGVTSVVALGGRTSGVHYVNKPLSVWKLDVAPLQ</sequence>
<evidence type="ECO:0000256" key="1">
    <source>
        <dbReference type="ARBA" id="ARBA00022441"/>
    </source>
</evidence>
<feature type="region of interest" description="Disordered" evidence="3">
    <location>
        <begin position="441"/>
        <end position="478"/>
    </location>
</feature>
<feature type="compositionally biased region" description="Polar residues" evidence="3">
    <location>
        <begin position="39"/>
        <end position="49"/>
    </location>
</feature>
<accession>A0A8J9W6D5</accession>
<feature type="compositionally biased region" description="Basic and acidic residues" evidence="3">
    <location>
        <begin position="394"/>
        <end position="405"/>
    </location>
</feature>
<proteinExistence type="predicted"/>
<keyword evidence="2" id="KW-0677">Repeat</keyword>
<feature type="compositionally biased region" description="Basic residues" evidence="3">
    <location>
        <begin position="593"/>
        <end position="602"/>
    </location>
</feature>
<evidence type="ECO:0000256" key="2">
    <source>
        <dbReference type="ARBA" id="ARBA00022737"/>
    </source>
</evidence>
<dbReference type="InterPro" id="IPR006652">
    <property type="entry name" value="Kelch_1"/>
</dbReference>
<dbReference type="Gene3D" id="2.120.10.80">
    <property type="entry name" value="Kelch-type beta propeller"/>
    <property type="match status" value="2"/>
</dbReference>
<keyword evidence="1" id="KW-0880">Kelch repeat</keyword>
<name>A0A8J9W6D5_BRALA</name>
<evidence type="ECO:0000313" key="4">
    <source>
        <dbReference type="EMBL" id="CAH1238076.1"/>
    </source>
</evidence>
<dbReference type="PANTHER" id="PTHR46376">
    <property type="entry name" value="LEUCINE-ZIPPER-LIKE TRANSCRIPTIONAL REGULATOR 1"/>
    <property type="match status" value="1"/>
</dbReference>
<keyword evidence="5" id="KW-1185">Reference proteome</keyword>
<evidence type="ECO:0000256" key="3">
    <source>
        <dbReference type="SAM" id="MobiDB-lite"/>
    </source>
</evidence>
<dbReference type="Pfam" id="PF24681">
    <property type="entry name" value="Kelch_KLHDC2_KLHL20_DRC7"/>
    <property type="match status" value="1"/>
</dbReference>